<dbReference type="RefSeq" id="WP_067017791.1">
    <property type="nucleotide sequence ID" value="NZ_KQ949077.1"/>
</dbReference>
<dbReference type="InterPro" id="IPR027417">
    <property type="entry name" value="P-loop_NTPase"/>
</dbReference>
<gene>
    <name evidence="2" type="ORF">AQJ91_07815</name>
</gene>
<name>A0A101V386_9ACTN</name>
<organism evidence="2 3">
    <name type="scientific">Streptomyces dysideae</name>
    <dbReference type="NCBI Taxonomy" id="909626"/>
    <lineage>
        <taxon>Bacteria</taxon>
        <taxon>Bacillati</taxon>
        <taxon>Actinomycetota</taxon>
        <taxon>Actinomycetes</taxon>
        <taxon>Kitasatosporales</taxon>
        <taxon>Streptomycetaceae</taxon>
        <taxon>Streptomyces</taxon>
    </lineage>
</organism>
<dbReference type="Proteomes" id="UP000053260">
    <property type="component" value="Unassembled WGS sequence"/>
</dbReference>
<dbReference type="STRING" id="909626.AQJ91_07815"/>
<dbReference type="Gene3D" id="3.40.50.300">
    <property type="entry name" value="P-loop containing nucleotide triphosphate hydrolases"/>
    <property type="match status" value="1"/>
</dbReference>
<feature type="domain" description="ATPase" evidence="1">
    <location>
        <begin position="16"/>
        <end position="187"/>
    </location>
</feature>
<reference evidence="2 3" key="1">
    <citation type="submission" date="2015-10" db="EMBL/GenBank/DDBJ databases">
        <title>Draft genome sequence of Streptomyces sp. RV15, isolated from a marine sponge.</title>
        <authorList>
            <person name="Ruckert C."/>
            <person name="Abdelmohsen U.R."/>
            <person name="Winkler A."/>
            <person name="Hentschel U."/>
            <person name="Kalinowski J."/>
            <person name="Kampfer P."/>
            <person name="Glaeser S."/>
        </authorList>
    </citation>
    <scope>NUCLEOTIDE SEQUENCE [LARGE SCALE GENOMIC DNA]</scope>
    <source>
        <strain evidence="2 3">RV15</strain>
    </source>
</reference>
<evidence type="ECO:0000313" key="3">
    <source>
        <dbReference type="Proteomes" id="UP000053260"/>
    </source>
</evidence>
<evidence type="ECO:0000313" key="2">
    <source>
        <dbReference type="EMBL" id="KUO21675.1"/>
    </source>
</evidence>
<dbReference type="PANTHER" id="PTHR34704:SF1">
    <property type="entry name" value="ATPASE"/>
    <property type="match status" value="1"/>
</dbReference>
<proteinExistence type="predicted"/>
<dbReference type="AlphaFoldDB" id="A0A101V386"/>
<dbReference type="Pfam" id="PF01637">
    <property type="entry name" value="ATPase_2"/>
    <property type="match status" value="1"/>
</dbReference>
<dbReference type="EMBL" id="LMXB01000022">
    <property type="protein sequence ID" value="KUO21675.1"/>
    <property type="molecule type" value="Genomic_DNA"/>
</dbReference>
<comment type="caution">
    <text evidence="2">The sequence shown here is derived from an EMBL/GenBank/DDBJ whole genome shotgun (WGS) entry which is preliminary data.</text>
</comment>
<evidence type="ECO:0000259" key="1">
    <source>
        <dbReference type="Pfam" id="PF01637"/>
    </source>
</evidence>
<dbReference type="PANTHER" id="PTHR34704">
    <property type="entry name" value="ATPASE"/>
    <property type="match status" value="1"/>
</dbReference>
<keyword evidence="3" id="KW-1185">Reference proteome</keyword>
<dbReference type="SUPFAM" id="SSF52540">
    <property type="entry name" value="P-loop containing nucleoside triphosphate hydrolases"/>
    <property type="match status" value="1"/>
</dbReference>
<protein>
    <submittedName>
        <fullName evidence="2">ATPase</fullName>
    </submittedName>
</protein>
<sequence length="496" mass="53881">MARPKHRSLPKPSAMFDRDWEWSELTAFATGEGAGPRLGVVSGRRRQGKSFLLHALAEATGGFYYAALEASAAESLRLLGEAMARYTGASAPPHPADWSEALELLFDLAAERPVTIVIDEFPYLVHNDPALPSRLQAILGVRAGRYVSRHPRLILCGSAMSFMGGLLSGTSPLYGRAGLDLVVHSLGYREAARFWNISDPRLAVLTHSVVGGTPAYRREFVDDDVPDGLDDFDEWVCRTVLNPARPLHGEADFLLAAEPDVRDRSLYHSALAAVATGNRTSGGIASAVGRKATDISQPLTVLKRCGLLTAEPDAFRGNRSAYRIAEPLIAFHHAVVRPSQTLLTRSSGAATVWERAQDTFLSQVVGPHFERLCREWVSWHANPETFGGLPIDVTAGSVPDPAARTSHEVDVVVRGAVGQDQGILLSIGEAKWNKVMDVRHLERLRHILDLLTARGIDTTHTRPACYSGVGFTPALQAAEARDEVILVDLQRLYGGA</sequence>
<dbReference type="GO" id="GO:0005524">
    <property type="term" value="F:ATP binding"/>
    <property type="evidence" value="ECO:0007669"/>
    <property type="project" value="InterPro"/>
</dbReference>
<accession>A0A101V386</accession>
<dbReference type="InterPro" id="IPR011579">
    <property type="entry name" value="ATPase_dom"/>
</dbReference>